<feature type="binding site" evidence="9">
    <location>
        <position position="22"/>
    </location>
    <ligand>
        <name>NADPH</name>
        <dbReference type="ChEBI" id="CHEBI:57783"/>
    </ligand>
</feature>
<dbReference type="PANTHER" id="PTHR30525">
    <property type="entry name" value="1-DEOXY-D-XYLULOSE 5-PHOSPHATE REDUCTOISOMERASE"/>
    <property type="match status" value="1"/>
</dbReference>
<keyword evidence="7 9" id="KW-0414">Isoprene biosynthesis</keyword>
<dbReference type="Gene3D" id="3.40.50.720">
    <property type="entry name" value="NAD(P)-binding Rossmann-like Domain"/>
    <property type="match status" value="1"/>
</dbReference>
<feature type="binding site" evidence="9">
    <location>
        <position position="228"/>
    </location>
    <ligand>
        <name>Mn(2+)</name>
        <dbReference type="ChEBI" id="CHEBI:29035"/>
    </ligand>
</feature>
<feature type="binding site" evidence="9">
    <location>
        <position position="158"/>
    </location>
    <ligand>
        <name>1-deoxy-D-xylulose 5-phosphate</name>
        <dbReference type="ChEBI" id="CHEBI:57792"/>
    </ligand>
</feature>
<feature type="domain" description="1-deoxy-D-xylulose 5-phosphate reductoisomerase N-terminal" evidence="10">
    <location>
        <begin position="14"/>
        <end position="139"/>
    </location>
</feature>
<name>A0ABX2TBT3_9PROT</name>
<dbReference type="NCBIfam" id="TIGR00243">
    <property type="entry name" value="Dxr"/>
    <property type="match status" value="1"/>
</dbReference>
<feature type="binding site" evidence="9">
    <location>
        <position position="23"/>
    </location>
    <ligand>
        <name>NADPH</name>
        <dbReference type="ChEBI" id="CHEBI:57783"/>
    </ligand>
</feature>
<comment type="catalytic activity">
    <reaction evidence="8">
        <text>2-C-methyl-D-erythritol 4-phosphate + NADP(+) = 1-deoxy-D-xylulose 5-phosphate + NADPH + H(+)</text>
        <dbReference type="Rhea" id="RHEA:13717"/>
        <dbReference type="ChEBI" id="CHEBI:15378"/>
        <dbReference type="ChEBI" id="CHEBI:57783"/>
        <dbReference type="ChEBI" id="CHEBI:57792"/>
        <dbReference type="ChEBI" id="CHEBI:58262"/>
        <dbReference type="ChEBI" id="CHEBI:58349"/>
        <dbReference type="EC" id="1.1.1.267"/>
    </reaction>
    <physiologicalReaction direction="right-to-left" evidence="8">
        <dbReference type="Rhea" id="RHEA:13719"/>
    </physiologicalReaction>
</comment>
<feature type="binding site" evidence="9">
    <location>
        <position position="159"/>
    </location>
    <ligand>
        <name>Mn(2+)</name>
        <dbReference type="ChEBI" id="CHEBI:29035"/>
    </ligand>
</feature>
<dbReference type="HAMAP" id="MF_00183">
    <property type="entry name" value="DXP_reductoisom"/>
    <property type="match status" value="1"/>
</dbReference>
<comment type="caution">
    <text evidence="9">Lacks conserved residue(s) required for the propagation of feature annotation.</text>
</comment>
<dbReference type="RefSeq" id="WP_180283410.1">
    <property type="nucleotide sequence ID" value="NZ_JABFDB010000012.1"/>
</dbReference>
<dbReference type="EC" id="1.1.1.267" evidence="9"/>
<feature type="binding site" evidence="9">
    <location>
        <position position="48"/>
    </location>
    <ligand>
        <name>NADPH</name>
        <dbReference type="ChEBI" id="CHEBI:57783"/>
    </ligand>
</feature>
<feature type="domain" description="DXP reductoisomerase C-terminal" evidence="12">
    <location>
        <begin position="268"/>
        <end position="384"/>
    </location>
</feature>
<dbReference type="InterPro" id="IPR026877">
    <property type="entry name" value="DXPR_C"/>
</dbReference>
<feature type="binding site" evidence="9">
    <location>
        <position position="212"/>
    </location>
    <ligand>
        <name>NADPH</name>
        <dbReference type="ChEBI" id="CHEBI:57783"/>
    </ligand>
</feature>
<keyword evidence="5 9" id="KW-0560">Oxidoreductase</keyword>
<evidence type="ECO:0000256" key="7">
    <source>
        <dbReference type="ARBA" id="ARBA00023229"/>
    </source>
</evidence>
<comment type="similarity">
    <text evidence="2 9">Belongs to the DXR family.</text>
</comment>
<dbReference type="NCBIfam" id="NF009114">
    <property type="entry name" value="PRK12464.1"/>
    <property type="match status" value="1"/>
</dbReference>
<feature type="binding site" evidence="9">
    <location>
        <position position="206"/>
    </location>
    <ligand>
        <name>1-deoxy-D-xylulose 5-phosphate</name>
        <dbReference type="ChEBI" id="CHEBI:57792"/>
    </ligand>
</feature>
<evidence type="ECO:0000256" key="2">
    <source>
        <dbReference type="ARBA" id="ARBA00006825"/>
    </source>
</evidence>
<feature type="binding site" evidence="9">
    <location>
        <position position="228"/>
    </location>
    <ligand>
        <name>1-deoxy-D-xylulose 5-phosphate</name>
        <dbReference type="ChEBI" id="CHEBI:57792"/>
    </ligand>
</feature>
<dbReference type="InterPro" id="IPR036291">
    <property type="entry name" value="NAD(P)-bd_dom_sf"/>
</dbReference>
<evidence type="ECO:0000256" key="3">
    <source>
        <dbReference type="ARBA" id="ARBA00022723"/>
    </source>
</evidence>
<evidence type="ECO:0000313" key="13">
    <source>
        <dbReference type="EMBL" id="NYZ21639.1"/>
    </source>
</evidence>
<organism evidence="13 14">
    <name type="scientific">Azospirillum oleiclasticum</name>
    <dbReference type="NCBI Taxonomy" id="2735135"/>
    <lineage>
        <taxon>Bacteria</taxon>
        <taxon>Pseudomonadati</taxon>
        <taxon>Pseudomonadota</taxon>
        <taxon>Alphaproteobacteria</taxon>
        <taxon>Rhodospirillales</taxon>
        <taxon>Azospirillaceae</taxon>
        <taxon>Azospirillum</taxon>
    </lineage>
</organism>
<evidence type="ECO:0000256" key="9">
    <source>
        <dbReference type="HAMAP-Rule" id="MF_00183"/>
    </source>
</evidence>
<evidence type="ECO:0000259" key="12">
    <source>
        <dbReference type="Pfam" id="PF13288"/>
    </source>
</evidence>
<dbReference type="GO" id="GO:0030604">
    <property type="term" value="F:1-deoxy-D-xylulose-5-phosphate reductoisomerase activity"/>
    <property type="evidence" value="ECO:0007669"/>
    <property type="project" value="UniProtKB-EC"/>
</dbReference>
<evidence type="ECO:0000256" key="6">
    <source>
        <dbReference type="ARBA" id="ARBA00023211"/>
    </source>
</evidence>
<dbReference type="Proteomes" id="UP000584642">
    <property type="component" value="Unassembled WGS sequence"/>
</dbReference>
<dbReference type="SUPFAM" id="SSF55347">
    <property type="entry name" value="Glyceraldehyde-3-phosphate dehydrogenase-like, C-terminal domain"/>
    <property type="match status" value="1"/>
</dbReference>
<feature type="binding site" evidence="9">
    <location>
        <position position="131"/>
    </location>
    <ligand>
        <name>NADPH</name>
        <dbReference type="ChEBI" id="CHEBI:57783"/>
    </ligand>
</feature>
<keyword evidence="6 9" id="KW-0464">Manganese</keyword>
<dbReference type="Pfam" id="PF08436">
    <property type="entry name" value="DXP_redisom_C"/>
    <property type="match status" value="1"/>
</dbReference>
<dbReference type="SUPFAM" id="SSF51735">
    <property type="entry name" value="NAD(P)-binding Rossmann-fold domains"/>
    <property type="match status" value="1"/>
</dbReference>
<evidence type="ECO:0000259" key="10">
    <source>
        <dbReference type="Pfam" id="PF02670"/>
    </source>
</evidence>
<dbReference type="InterPro" id="IPR013512">
    <property type="entry name" value="DXP_reductoisomerase_N"/>
</dbReference>
<dbReference type="EMBL" id="JABFDB010000012">
    <property type="protein sequence ID" value="NYZ21639.1"/>
    <property type="molecule type" value="Genomic_DNA"/>
</dbReference>
<feature type="binding site" evidence="9">
    <location>
        <position position="159"/>
    </location>
    <ligand>
        <name>1-deoxy-D-xylulose 5-phosphate</name>
        <dbReference type="ChEBI" id="CHEBI:57792"/>
    </ligand>
</feature>
<sequence>MVVTQDGGREPRRVTILGSTGSVGTQTIDLVARDPGAFAVEALTANRNVALLARQARELGAKLAVVADPAAYADLRDALAGTGIRAAAGAEAVAEAASLPADWVMAAIVGAAGLEPVLAAVRRGATVAFANKEVLVCAGCLMMEEVRRHGATLLPVDSEHSAIWQCFDFARPGGIRRLVLTASGGPFRTHDRAFMATVTPEQAVRHPTWDMGAKISIDSATMMNKGLEIIEAHFLFDVPEERIDVLVHPQSVVHSLVEYVDGSVLAQLGTPDMRTPIAYTLAWPERIATPAERLDLAKAGTLTFEAPDPERFPALRLARAALQSGGGAPTILSAANEVAVQAFLDRRIGFLDIERVVEDTLAELPHHAPSDLEGVRRIDAEARRCATGLTAGR</sequence>
<evidence type="ECO:0000256" key="4">
    <source>
        <dbReference type="ARBA" id="ARBA00022857"/>
    </source>
</evidence>
<dbReference type="Pfam" id="PF02670">
    <property type="entry name" value="DXP_reductoisom"/>
    <property type="match status" value="1"/>
</dbReference>
<dbReference type="InterPro" id="IPR036169">
    <property type="entry name" value="DXPR_C_sf"/>
</dbReference>
<comment type="caution">
    <text evidence="13">The sequence shown here is derived from an EMBL/GenBank/DDBJ whole genome shotgun (WGS) entry which is preliminary data.</text>
</comment>
<protein>
    <recommendedName>
        <fullName evidence="9">1-deoxy-D-xylulose 5-phosphate reductoisomerase</fullName>
        <shortName evidence="9">DXP reductoisomerase</shortName>
        <ecNumber evidence="9">1.1.1.267</ecNumber>
    </recommendedName>
    <alternativeName>
        <fullName evidence="9">1-deoxyxylulose-5-phosphate reductoisomerase</fullName>
    </alternativeName>
    <alternativeName>
        <fullName evidence="9">2-C-methyl-D-erythritol 4-phosphate synthase</fullName>
    </alternativeName>
</protein>
<dbReference type="PIRSF" id="PIRSF006205">
    <property type="entry name" value="Dxp_reductismrs"/>
    <property type="match status" value="1"/>
</dbReference>
<evidence type="ECO:0000256" key="1">
    <source>
        <dbReference type="ARBA" id="ARBA00005094"/>
    </source>
</evidence>
<feature type="binding site" evidence="9">
    <location>
        <position position="20"/>
    </location>
    <ligand>
        <name>NADPH</name>
        <dbReference type="ChEBI" id="CHEBI:57783"/>
    </ligand>
</feature>
<dbReference type="SUPFAM" id="SSF69055">
    <property type="entry name" value="1-deoxy-D-xylulose-5-phosphate reductoisomerase, C-terminal domain"/>
    <property type="match status" value="1"/>
</dbReference>
<keyword evidence="4 9" id="KW-0521">NADP</keyword>
<feature type="binding site" evidence="9">
    <location>
        <position position="133"/>
    </location>
    <ligand>
        <name>NADPH</name>
        <dbReference type="ChEBI" id="CHEBI:57783"/>
    </ligand>
</feature>
<comment type="function">
    <text evidence="9">Catalyzes the NADPH-dependent rearrangement and reduction of 1-deoxy-D-xylulose-5-phosphate (DXP) to 2-C-methyl-D-erythritol 4-phosphate (MEP).</text>
</comment>
<dbReference type="InterPro" id="IPR013644">
    <property type="entry name" value="DXP_reductoisomerase_C"/>
</dbReference>
<comment type="cofactor">
    <cofactor evidence="9">
        <name>Mg(2+)</name>
        <dbReference type="ChEBI" id="CHEBI:18420"/>
    </cofactor>
    <cofactor evidence="9">
        <name>Mn(2+)</name>
        <dbReference type="ChEBI" id="CHEBI:29035"/>
    </cofactor>
</comment>
<feature type="binding site" evidence="9">
    <location>
        <position position="225"/>
    </location>
    <ligand>
        <name>1-deoxy-D-xylulose 5-phosphate</name>
        <dbReference type="ChEBI" id="CHEBI:57792"/>
    </ligand>
</feature>
<gene>
    <name evidence="9" type="primary">dxr</name>
    <name evidence="13" type="ORF">HND93_18150</name>
</gene>
<feature type="binding site" evidence="9">
    <location>
        <position position="47"/>
    </location>
    <ligand>
        <name>NADPH</name>
        <dbReference type="ChEBI" id="CHEBI:57783"/>
    </ligand>
</feature>
<keyword evidence="3 9" id="KW-0479">Metal-binding</keyword>
<keyword evidence="14" id="KW-1185">Reference proteome</keyword>
<feature type="binding site" evidence="9">
    <location>
        <position position="21"/>
    </location>
    <ligand>
        <name>NADPH</name>
        <dbReference type="ChEBI" id="CHEBI:57783"/>
    </ligand>
</feature>
<accession>A0ABX2TBT3</accession>
<feature type="binding site" evidence="9">
    <location>
        <position position="157"/>
    </location>
    <ligand>
        <name>Mn(2+)</name>
        <dbReference type="ChEBI" id="CHEBI:29035"/>
    </ligand>
</feature>
<feature type="domain" description="1-deoxy-D-xylulose 5-phosphate reductoisomerase C-terminal" evidence="11">
    <location>
        <begin position="153"/>
        <end position="236"/>
    </location>
</feature>
<dbReference type="InterPro" id="IPR003821">
    <property type="entry name" value="DXP_reductoisomerase"/>
</dbReference>
<keyword evidence="9" id="KW-0460">Magnesium</keyword>
<evidence type="ECO:0000256" key="5">
    <source>
        <dbReference type="ARBA" id="ARBA00023002"/>
    </source>
</evidence>
<comment type="pathway">
    <text evidence="1 9">Isoprenoid biosynthesis; isopentenyl diphosphate biosynthesis via DXP pathway; isopentenyl diphosphate from 1-deoxy-D-xylulose 5-phosphate: step 1/6.</text>
</comment>
<dbReference type="PANTHER" id="PTHR30525:SF0">
    <property type="entry name" value="1-DEOXY-D-XYLULOSE 5-PHOSPHATE REDUCTOISOMERASE, CHLOROPLASTIC"/>
    <property type="match status" value="1"/>
</dbReference>
<evidence type="ECO:0000259" key="11">
    <source>
        <dbReference type="Pfam" id="PF08436"/>
    </source>
</evidence>
<reference evidence="13 14" key="1">
    <citation type="submission" date="2020-05" db="EMBL/GenBank/DDBJ databases">
        <title>Azospirillum oleiclasticum sp. nov, a nitrogen-fixing and heavy crude oil-emulsifying bacterium isolated from the crude oil of Yumen Oilfield.</title>
        <authorList>
            <person name="Wu D."/>
            <person name="Cai M."/>
            <person name="Zhang X."/>
        </authorList>
    </citation>
    <scope>NUCLEOTIDE SEQUENCE [LARGE SCALE GENOMIC DNA]</scope>
    <source>
        <strain evidence="13 14">ROY-1-1-2</strain>
    </source>
</reference>
<feature type="binding site" evidence="9">
    <location>
        <position position="219"/>
    </location>
    <ligand>
        <name>1-deoxy-D-xylulose 5-phosphate</name>
        <dbReference type="ChEBI" id="CHEBI:57792"/>
    </ligand>
</feature>
<feature type="binding site" evidence="9">
    <location>
        <position position="132"/>
    </location>
    <ligand>
        <name>1-deoxy-D-xylulose 5-phosphate</name>
        <dbReference type="ChEBI" id="CHEBI:57792"/>
    </ligand>
</feature>
<evidence type="ECO:0000256" key="8">
    <source>
        <dbReference type="ARBA" id="ARBA00048543"/>
    </source>
</evidence>
<proteinExistence type="inferred from homology"/>
<feature type="binding site" evidence="9">
    <location>
        <position position="183"/>
    </location>
    <ligand>
        <name>1-deoxy-D-xylulose 5-phosphate</name>
        <dbReference type="ChEBI" id="CHEBI:57792"/>
    </ligand>
</feature>
<dbReference type="Pfam" id="PF13288">
    <property type="entry name" value="DXPR_C"/>
    <property type="match status" value="1"/>
</dbReference>
<evidence type="ECO:0000313" key="14">
    <source>
        <dbReference type="Proteomes" id="UP000584642"/>
    </source>
</evidence>
<dbReference type="Gene3D" id="1.10.1740.10">
    <property type="match status" value="1"/>
</dbReference>
<feature type="binding site" evidence="9">
    <location>
        <position position="224"/>
    </location>
    <ligand>
        <name>1-deoxy-D-xylulose 5-phosphate</name>
        <dbReference type="ChEBI" id="CHEBI:57792"/>
    </ligand>
</feature>